<dbReference type="AlphaFoldDB" id="A0A1I7X0G9"/>
<keyword evidence="1" id="KW-1185">Reference proteome</keyword>
<dbReference type="InterPro" id="IPR016903">
    <property type="entry name" value="Nucleolar_cplx-assoc_3"/>
</dbReference>
<accession>A0A1I7X0G9</accession>
<dbReference type="PANTHER" id="PTHR14428">
    <property type="entry name" value="NUCLEOLAR COMPLEX PROTEIN 3"/>
    <property type="match status" value="1"/>
</dbReference>
<dbReference type="GO" id="GO:0006270">
    <property type="term" value="P:DNA replication initiation"/>
    <property type="evidence" value="ECO:0007669"/>
    <property type="project" value="TreeGrafter"/>
</dbReference>
<dbReference type="Proteomes" id="UP000095283">
    <property type="component" value="Unplaced"/>
</dbReference>
<organism evidence="1 2">
    <name type="scientific">Heterorhabditis bacteriophora</name>
    <name type="common">Entomopathogenic nematode worm</name>
    <dbReference type="NCBI Taxonomy" id="37862"/>
    <lineage>
        <taxon>Eukaryota</taxon>
        <taxon>Metazoa</taxon>
        <taxon>Ecdysozoa</taxon>
        <taxon>Nematoda</taxon>
        <taxon>Chromadorea</taxon>
        <taxon>Rhabditida</taxon>
        <taxon>Rhabditina</taxon>
        <taxon>Rhabditomorpha</taxon>
        <taxon>Strongyloidea</taxon>
        <taxon>Heterorhabditidae</taxon>
        <taxon>Heterorhabditis</taxon>
    </lineage>
</organism>
<dbReference type="WBParaSite" id="Hba_10936">
    <property type="protein sequence ID" value="Hba_10936"/>
    <property type="gene ID" value="Hba_10936"/>
</dbReference>
<dbReference type="GO" id="GO:0003682">
    <property type="term" value="F:chromatin binding"/>
    <property type="evidence" value="ECO:0007669"/>
    <property type="project" value="TreeGrafter"/>
</dbReference>
<dbReference type="PANTHER" id="PTHR14428:SF5">
    <property type="entry name" value="NUCLEOLAR COMPLEX PROTEIN 3 HOMOLOG"/>
    <property type="match status" value="1"/>
</dbReference>
<evidence type="ECO:0000313" key="2">
    <source>
        <dbReference type="WBParaSite" id="Hba_10936"/>
    </source>
</evidence>
<reference evidence="2" key="1">
    <citation type="submission" date="2016-11" db="UniProtKB">
        <authorList>
            <consortium name="WormBaseParasite"/>
        </authorList>
    </citation>
    <scope>IDENTIFICATION</scope>
</reference>
<proteinExistence type="predicted"/>
<dbReference type="GO" id="GO:0005730">
    <property type="term" value="C:nucleolus"/>
    <property type="evidence" value="ECO:0007669"/>
    <property type="project" value="TreeGrafter"/>
</dbReference>
<name>A0A1I7X0G9_HETBA</name>
<sequence>MAILSVKSMSRLLISSPHFNYGNNIISTLVRISLCSNSEVVNNVCDTLSQLFHDDLNLKVTLFATRCISSLVTKRKGHVPPQLISTFLALNIRVSCFKDNFFIFTYA</sequence>
<protein>
    <submittedName>
        <fullName evidence="2">Adaptin_N domain-containing protein</fullName>
    </submittedName>
</protein>
<evidence type="ECO:0000313" key="1">
    <source>
        <dbReference type="Proteomes" id="UP000095283"/>
    </source>
</evidence>